<evidence type="ECO:0000313" key="20">
    <source>
        <dbReference type="EMBL" id="AFL98098.1"/>
    </source>
</evidence>
<feature type="domain" description="Glycoside hydrolase family 2 immunoglobulin-like beta-sandwich" evidence="16">
    <location>
        <begin position="209"/>
        <end position="317"/>
    </location>
</feature>
<evidence type="ECO:0000256" key="2">
    <source>
        <dbReference type="ARBA" id="ARBA00004371"/>
    </source>
</evidence>
<gene>
    <name evidence="20" type="ordered locus">Ornrh_1953</name>
</gene>
<dbReference type="InterPro" id="IPR050887">
    <property type="entry name" value="Beta-mannosidase_GH2"/>
</dbReference>
<evidence type="ECO:0000259" key="16">
    <source>
        <dbReference type="Pfam" id="PF00703"/>
    </source>
</evidence>
<name>I4A2B4_ORNRL</name>
<comment type="catalytic activity">
    <reaction evidence="1">
        <text>Hydrolysis of terminal, non-reducing beta-D-mannose residues in beta-D-mannosides.</text>
        <dbReference type="EC" id="3.2.1.25"/>
    </reaction>
</comment>
<comment type="similarity">
    <text evidence="13">Belongs to the glycosyl hydrolase 2 family. Beta-mannosidase B subfamily.</text>
</comment>
<dbReference type="InterPro" id="IPR041447">
    <property type="entry name" value="Mannosidase_ig"/>
</dbReference>
<dbReference type="Pfam" id="PF22666">
    <property type="entry name" value="Glyco_hydro_2_N2"/>
    <property type="match status" value="1"/>
</dbReference>
<comment type="subcellular location">
    <subcellularLocation>
        <location evidence="2">Lysosome</location>
    </subcellularLocation>
    <subcellularLocation>
        <location evidence="3">Secreted</location>
    </subcellularLocation>
</comment>
<dbReference type="HOGENOM" id="CLU_005015_3_2_10"/>
<keyword evidence="9 20" id="KW-0378">Hydrolase</keyword>
<evidence type="ECO:0000256" key="9">
    <source>
        <dbReference type="ARBA" id="ARBA00022801"/>
    </source>
</evidence>
<evidence type="ECO:0000256" key="1">
    <source>
        <dbReference type="ARBA" id="ARBA00000829"/>
    </source>
</evidence>
<dbReference type="KEGG" id="orh:Ornrh_1953"/>
<evidence type="ECO:0000259" key="18">
    <source>
        <dbReference type="Pfam" id="PF17786"/>
    </source>
</evidence>
<evidence type="ECO:0000259" key="17">
    <source>
        <dbReference type="Pfam" id="PF17753"/>
    </source>
</evidence>
<dbReference type="GO" id="GO:0005576">
    <property type="term" value="C:extracellular region"/>
    <property type="evidence" value="ECO:0007669"/>
    <property type="project" value="UniProtKB-SubCell"/>
</dbReference>
<sequence length="850" mass="99626">MRRFFFLLNVLIMSLSFSQKRITLNQDWQFSEINSQKWYKTDIPTSVQHSLIQHKILPPPYKGTNEEKIQWVEDKDWIFIKDFEIQANDLKFPNILLQLTGLDTFADVTLNEHKILHAQNMFVPYDIPVKKYLKTGKNTLKIKFYSPIKYNEPKRLAAGFEYPADNDHRTEKVSVYSRKAPYHFGWDWGIRIVQMGIWRPVYLQFLNEAYITDYFVEQKEVSEKKAVIQNHLQIKSDKDFKANIVLNIRENGKTISSIQRSFDIAKGSNSFLLPIDLNQPKLWQPNGWGNQNLYDFSIEIKNKDKTISSKNHKIGIRKIELVREKEPKGESFYFKINGNPIFAKGANYIPGETLTAQQDSAYYERLFKNVVAANMNMLRVWGGGIYENDYFYELADRYGILIWQDFMFACTPYPSDSAFLDNVEEEAISNIKRLRNYACVALWCGNNEVEESIKYWGFEKRVPADAYQNFFHSYDQIFKTLLPDLVKKYAPETPYIHGSPLIANWGRPATWAYGDSHYWGVWYGRQPFEILDKNVPRFMSEFGFQAFPEEKTLRTFADEKDFALNSKVMQAHQKSSTGNDAIKEYMERYYRMPENFSDFVYLGLVLQGEGMKKGMLAHRRNRPYCMGSLYWQLNDSWPVVSWSSVDYFNNWKALHYKAREAFAPIAVDAYQNSDTQKYDFYIFSDELKSIPKANLEVKLMDFSGKILKKWNFPTDVLANQAQKVASLNLKDIADEKTMKNAFLVLNLKDQKGKTLAQDNFYFLPVKELNLPKNQIHTKLKFKNGKYYLKLKTDKLAKNVFVEIPILGVQFSDNFFDLLPNETKTIEISSPELNEIHPPTIKIRQVRDTYR</sequence>
<dbReference type="Proteomes" id="UP000006051">
    <property type="component" value="Chromosome"/>
</dbReference>
<organism evidence="20 21">
    <name type="scientific">Ornithobacterium rhinotracheale (strain ATCC 51463 / DSM 15997 / CCUG 23171 / CIP 104009 / LMG 9086)</name>
    <dbReference type="NCBI Taxonomy" id="867902"/>
    <lineage>
        <taxon>Bacteria</taxon>
        <taxon>Pseudomonadati</taxon>
        <taxon>Bacteroidota</taxon>
        <taxon>Flavobacteriia</taxon>
        <taxon>Flavobacteriales</taxon>
        <taxon>Weeksellaceae</taxon>
        <taxon>Ornithobacterium</taxon>
    </lineage>
</organism>
<dbReference type="InterPro" id="IPR054593">
    <property type="entry name" value="Beta-mannosidase-like_N2"/>
</dbReference>
<feature type="domain" description="Mannosidase Ig/CBM-like" evidence="18">
    <location>
        <begin position="677"/>
        <end position="767"/>
    </location>
</feature>
<dbReference type="FunFam" id="2.60.120.260:FF:000060">
    <property type="entry name" value="Probable beta-mannosidase"/>
    <property type="match status" value="1"/>
</dbReference>
<keyword evidence="10" id="KW-0325">Glycoprotein</keyword>
<keyword evidence="11" id="KW-0458">Lysosome</keyword>
<dbReference type="InterPro" id="IPR008979">
    <property type="entry name" value="Galactose-bd-like_sf"/>
</dbReference>
<feature type="domain" description="Beta-mannosidase-like galactose-binding" evidence="19">
    <location>
        <begin position="28"/>
        <end position="199"/>
    </location>
</feature>
<protein>
    <recommendedName>
        <fullName evidence="14">Beta-mannosidase B</fullName>
        <ecNumber evidence="6">3.2.1.25</ecNumber>
    </recommendedName>
    <alternativeName>
        <fullName evidence="15">Mannanase B</fullName>
    </alternativeName>
</protein>
<dbReference type="PATRIC" id="fig|867902.3.peg.1897"/>
<dbReference type="Pfam" id="PF00703">
    <property type="entry name" value="Glyco_hydro_2"/>
    <property type="match status" value="1"/>
</dbReference>
<reference evidence="20 21" key="1">
    <citation type="submission" date="2012-06" db="EMBL/GenBank/DDBJ databases">
        <title>The complete genome of Ornithobacterium rhinotracheale DSM 15997.</title>
        <authorList>
            <consortium name="US DOE Joint Genome Institute (JGI-PGF)"/>
            <person name="Lucas S."/>
            <person name="Copeland A."/>
            <person name="Lapidus A."/>
            <person name="Goodwin L."/>
            <person name="Pitluck S."/>
            <person name="Peters L."/>
            <person name="Mikhailova N."/>
            <person name="Teshima H."/>
            <person name="Kyrpides N."/>
            <person name="Mavromatis K."/>
            <person name="Pagani I."/>
            <person name="Ivanova N."/>
            <person name="Ovchinnikova G."/>
            <person name="Zeytun A."/>
            <person name="Detter J.C."/>
            <person name="Han C."/>
            <person name="Land M."/>
            <person name="Hauser L."/>
            <person name="Markowitz V."/>
            <person name="Cheng J.-F."/>
            <person name="Hugenholtz P."/>
            <person name="Woyke T."/>
            <person name="Wu D."/>
            <person name="Lang E."/>
            <person name="Kopitz M."/>
            <person name="Brambilla E."/>
            <person name="Klenk H.-P."/>
            <person name="Eisen J.A."/>
        </authorList>
    </citation>
    <scope>NUCLEOTIDE SEQUENCE [LARGE SCALE GENOMIC DNA]</scope>
    <source>
        <strain evidence="21">ATCC 51463 / DSM 15997 / CCUG 23171 / LMG 9086</strain>
    </source>
</reference>
<dbReference type="Pfam" id="PF17753">
    <property type="entry name" value="Ig_mannosidase"/>
    <property type="match status" value="1"/>
</dbReference>
<dbReference type="AlphaFoldDB" id="I4A2B4"/>
<evidence type="ECO:0000256" key="13">
    <source>
        <dbReference type="ARBA" id="ARBA00038429"/>
    </source>
</evidence>
<evidence type="ECO:0000256" key="15">
    <source>
        <dbReference type="ARBA" id="ARBA00041614"/>
    </source>
</evidence>
<dbReference type="InterPro" id="IPR041625">
    <property type="entry name" value="Beta-mannosidase_Ig"/>
</dbReference>
<comment type="pathway">
    <text evidence="4">Glycan metabolism; N-glycan degradation.</text>
</comment>
<dbReference type="STRING" id="867902.Ornrh_1953"/>
<dbReference type="SUPFAM" id="SSF49303">
    <property type="entry name" value="beta-Galactosidase/glucuronidase domain"/>
    <property type="match status" value="3"/>
</dbReference>
<evidence type="ECO:0000256" key="5">
    <source>
        <dbReference type="ARBA" id="ARBA00011738"/>
    </source>
</evidence>
<dbReference type="EC" id="3.2.1.25" evidence="6"/>
<evidence type="ECO:0000256" key="8">
    <source>
        <dbReference type="ARBA" id="ARBA00022729"/>
    </source>
</evidence>
<keyword evidence="8" id="KW-0732">Signal</keyword>
<feature type="domain" description="Beta-mannosidase Ig-fold" evidence="17">
    <location>
        <begin position="770"/>
        <end position="848"/>
    </location>
</feature>
<dbReference type="FunFam" id="3.20.20.80:FF:000050">
    <property type="entry name" value="Beta-mannosidase B"/>
    <property type="match status" value="1"/>
</dbReference>
<keyword evidence="12 20" id="KW-0326">Glycosidase</keyword>
<evidence type="ECO:0000256" key="7">
    <source>
        <dbReference type="ARBA" id="ARBA00022525"/>
    </source>
</evidence>
<dbReference type="Gene3D" id="3.20.20.80">
    <property type="entry name" value="Glycosidases"/>
    <property type="match status" value="1"/>
</dbReference>
<dbReference type="GO" id="GO:0006516">
    <property type="term" value="P:glycoprotein catabolic process"/>
    <property type="evidence" value="ECO:0007669"/>
    <property type="project" value="TreeGrafter"/>
</dbReference>
<comment type="subunit">
    <text evidence="5">Homodimer.</text>
</comment>
<evidence type="ECO:0000256" key="4">
    <source>
        <dbReference type="ARBA" id="ARBA00004740"/>
    </source>
</evidence>
<dbReference type="GO" id="GO:0005975">
    <property type="term" value="P:carbohydrate metabolic process"/>
    <property type="evidence" value="ECO:0007669"/>
    <property type="project" value="InterPro"/>
</dbReference>
<keyword evidence="21" id="KW-1185">Reference proteome</keyword>
<evidence type="ECO:0000313" key="21">
    <source>
        <dbReference type="Proteomes" id="UP000006051"/>
    </source>
</evidence>
<dbReference type="eggNOG" id="COG3250">
    <property type="taxonomic scope" value="Bacteria"/>
</dbReference>
<dbReference type="InterPro" id="IPR017853">
    <property type="entry name" value="GH"/>
</dbReference>
<dbReference type="PANTHER" id="PTHR43730">
    <property type="entry name" value="BETA-MANNOSIDASE"/>
    <property type="match status" value="1"/>
</dbReference>
<evidence type="ECO:0000256" key="14">
    <source>
        <dbReference type="ARBA" id="ARBA00041069"/>
    </source>
</evidence>
<evidence type="ECO:0000256" key="10">
    <source>
        <dbReference type="ARBA" id="ARBA00023180"/>
    </source>
</evidence>
<dbReference type="Gene3D" id="2.60.40.10">
    <property type="entry name" value="Immunoglobulins"/>
    <property type="match status" value="3"/>
</dbReference>
<evidence type="ECO:0000256" key="3">
    <source>
        <dbReference type="ARBA" id="ARBA00004613"/>
    </source>
</evidence>
<dbReference type="InterPro" id="IPR036156">
    <property type="entry name" value="Beta-gal/glucu_dom_sf"/>
</dbReference>
<evidence type="ECO:0000256" key="11">
    <source>
        <dbReference type="ARBA" id="ARBA00023228"/>
    </source>
</evidence>
<keyword evidence="7" id="KW-0964">Secreted</keyword>
<dbReference type="InterPro" id="IPR013783">
    <property type="entry name" value="Ig-like_fold"/>
</dbReference>
<dbReference type="PANTHER" id="PTHR43730:SF1">
    <property type="entry name" value="BETA-MANNOSIDASE"/>
    <property type="match status" value="1"/>
</dbReference>
<dbReference type="EMBL" id="CP003283">
    <property type="protein sequence ID" value="AFL98098.1"/>
    <property type="molecule type" value="Genomic_DNA"/>
</dbReference>
<dbReference type="Gene3D" id="2.60.120.260">
    <property type="entry name" value="Galactose-binding domain-like"/>
    <property type="match status" value="1"/>
</dbReference>
<accession>I4A2B4</accession>
<dbReference type="InterPro" id="IPR006102">
    <property type="entry name" value="Ig-like_GH2"/>
</dbReference>
<dbReference type="GO" id="GO:0004567">
    <property type="term" value="F:beta-mannosidase activity"/>
    <property type="evidence" value="ECO:0007669"/>
    <property type="project" value="UniProtKB-EC"/>
</dbReference>
<dbReference type="SUPFAM" id="SSF49785">
    <property type="entry name" value="Galactose-binding domain-like"/>
    <property type="match status" value="1"/>
</dbReference>
<dbReference type="Pfam" id="PF17786">
    <property type="entry name" value="Mannosidase_ig"/>
    <property type="match status" value="1"/>
</dbReference>
<evidence type="ECO:0000256" key="6">
    <source>
        <dbReference type="ARBA" id="ARBA00012754"/>
    </source>
</evidence>
<evidence type="ECO:0000256" key="12">
    <source>
        <dbReference type="ARBA" id="ARBA00023295"/>
    </source>
</evidence>
<proteinExistence type="inferred from homology"/>
<dbReference type="GO" id="GO:0005764">
    <property type="term" value="C:lysosome"/>
    <property type="evidence" value="ECO:0007669"/>
    <property type="project" value="UniProtKB-SubCell"/>
</dbReference>
<evidence type="ECO:0000259" key="19">
    <source>
        <dbReference type="Pfam" id="PF22666"/>
    </source>
</evidence>
<dbReference type="SUPFAM" id="SSF51445">
    <property type="entry name" value="(Trans)glycosidases"/>
    <property type="match status" value="1"/>
</dbReference>